<gene>
    <name evidence="6" type="ORF">SAMN05421545_3300</name>
</gene>
<keyword evidence="7" id="KW-1185">Reference proteome</keyword>
<dbReference type="CDD" id="cd02440">
    <property type="entry name" value="AdoMet_MTases"/>
    <property type="match status" value="1"/>
</dbReference>
<evidence type="ECO:0000256" key="2">
    <source>
        <dbReference type="ARBA" id="ARBA00022603"/>
    </source>
</evidence>
<dbReference type="GO" id="GO:0008168">
    <property type="term" value="F:methyltransferase activity"/>
    <property type="evidence" value="ECO:0007669"/>
    <property type="project" value="UniProtKB-KW"/>
</dbReference>
<sequence length="373" mass="43231">MKSASLQQQVTAMLATANIKVNGPDPWDLQVHDDRFYKRVLSQGSLGLGEAYMDGWWDCTRIDEFVNKVMRADLYRRTRFGWRTVLEVLLAKALNLQARGRAARNAQRHYDIGNGLYQRMLDKRLVYSCAYWKEADNLDQAQEHKLDLVCRKLRLQPGQRVLDIGCGWGSFARYAAERYGVEVVGVTVSREQAALARELCKGLPIEIRLQDYRDVREQFDHVVSIGMAEHVGLRNHRTYMQTAARCLKDDGLFLLHTIGVNFSKTAPDLFIDRYIFPNCLIPSLRQLTGAMEHIFVVEDLHNFGPDYDRTLMAWHHNFIQHWPALQGEYGERFYRMWNYYLLSSAGSFRARNNQLWQFVLSKKGIPGGYEAVR</sequence>
<keyword evidence="5" id="KW-0443">Lipid metabolism</keyword>
<dbReference type="RefSeq" id="WP_076422877.1">
    <property type="nucleotide sequence ID" value="NZ_FTNM01000005.1"/>
</dbReference>
<dbReference type="PANTHER" id="PTHR43667">
    <property type="entry name" value="CYCLOPROPANE-FATTY-ACYL-PHOSPHOLIPID SYNTHASE"/>
    <property type="match status" value="1"/>
</dbReference>
<keyword evidence="3" id="KW-0808">Transferase</keyword>
<dbReference type="Pfam" id="PF02353">
    <property type="entry name" value="CMAS"/>
    <property type="match status" value="1"/>
</dbReference>
<dbReference type="GO" id="GO:0032259">
    <property type="term" value="P:methylation"/>
    <property type="evidence" value="ECO:0007669"/>
    <property type="project" value="UniProtKB-KW"/>
</dbReference>
<dbReference type="NCBIfam" id="NF008686">
    <property type="entry name" value="PRK11705.1"/>
    <property type="match status" value="1"/>
</dbReference>
<dbReference type="STRING" id="1077936.SAMN05421545_3300"/>
<dbReference type="PANTHER" id="PTHR43667:SF1">
    <property type="entry name" value="CYCLOPROPANE-FATTY-ACYL-PHOSPHOLIPID SYNTHASE"/>
    <property type="match status" value="1"/>
</dbReference>
<evidence type="ECO:0000256" key="1">
    <source>
        <dbReference type="ARBA" id="ARBA00010815"/>
    </source>
</evidence>
<dbReference type="PIRSF" id="PIRSF003085">
    <property type="entry name" value="CMAS"/>
    <property type="match status" value="1"/>
</dbReference>
<proteinExistence type="inferred from homology"/>
<dbReference type="InterPro" id="IPR029063">
    <property type="entry name" value="SAM-dependent_MTases_sf"/>
</dbReference>
<organism evidence="6 7">
    <name type="scientific">Pontibacter lucknowensis</name>
    <dbReference type="NCBI Taxonomy" id="1077936"/>
    <lineage>
        <taxon>Bacteria</taxon>
        <taxon>Pseudomonadati</taxon>
        <taxon>Bacteroidota</taxon>
        <taxon>Cytophagia</taxon>
        <taxon>Cytophagales</taxon>
        <taxon>Hymenobacteraceae</taxon>
        <taxon>Pontibacter</taxon>
    </lineage>
</organism>
<dbReference type="AlphaFoldDB" id="A0A1N7A8F8"/>
<keyword evidence="4" id="KW-0949">S-adenosyl-L-methionine</keyword>
<dbReference type="EMBL" id="FTNM01000005">
    <property type="protein sequence ID" value="SIR35263.1"/>
    <property type="molecule type" value="Genomic_DNA"/>
</dbReference>
<evidence type="ECO:0000256" key="4">
    <source>
        <dbReference type="ARBA" id="ARBA00022691"/>
    </source>
</evidence>
<dbReference type="Proteomes" id="UP000185924">
    <property type="component" value="Unassembled WGS sequence"/>
</dbReference>
<dbReference type="Gene3D" id="3.40.50.150">
    <property type="entry name" value="Vaccinia Virus protein VP39"/>
    <property type="match status" value="1"/>
</dbReference>
<dbReference type="InterPro" id="IPR050723">
    <property type="entry name" value="CFA/CMAS"/>
</dbReference>
<evidence type="ECO:0000313" key="7">
    <source>
        <dbReference type="Proteomes" id="UP000185924"/>
    </source>
</evidence>
<dbReference type="GO" id="GO:0008610">
    <property type="term" value="P:lipid biosynthetic process"/>
    <property type="evidence" value="ECO:0007669"/>
    <property type="project" value="InterPro"/>
</dbReference>
<keyword evidence="2" id="KW-0489">Methyltransferase</keyword>
<accession>A0A1N7A8F8</accession>
<dbReference type="SUPFAM" id="SSF53335">
    <property type="entry name" value="S-adenosyl-L-methionine-dependent methyltransferases"/>
    <property type="match status" value="1"/>
</dbReference>
<protein>
    <submittedName>
        <fullName evidence="6">Cyclopropane-fatty-acyl-phospholipid synthase</fullName>
    </submittedName>
</protein>
<evidence type="ECO:0000313" key="6">
    <source>
        <dbReference type="EMBL" id="SIR35263.1"/>
    </source>
</evidence>
<dbReference type="InterPro" id="IPR003333">
    <property type="entry name" value="CMAS"/>
</dbReference>
<reference evidence="7" key="1">
    <citation type="submission" date="2017-01" db="EMBL/GenBank/DDBJ databases">
        <authorList>
            <person name="Varghese N."/>
            <person name="Submissions S."/>
        </authorList>
    </citation>
    <scope>NUCLEOTIDE SEQUENCE [LARGE SCALE GENOMIC DNA]</scope>
    <source>
        <strain evidence="7">DM9</strain>
    </source>
</reference>
<dbReference type="OrthoDB" id="9782855at2"/>
<comment type="similarity">
    <text evidence="1">Belongs to the CFA/CMAS family.</text>
</comment>
<evidence type="ECO:0000256" key="3">
    <source>
        <dbReference type="ARBA" id="ARBA00022679"/>
    </source>
</evidence>
<evidence type="ECO:0000256" key="5">
    <source>
        <dbReference type="ARBA" id="ARBA00023098"/>
    </source>
</evidence>
<name>A0A1N7A8F8_9BACT</name>